<dbReference type="PANTHER" id="PTHR30199">
    <property type="entry name" value="MFS FAMILY TRANSPORTER, PREDICTED SUBSTRATE BENZOATE"/>
    <property type="match status" value="1"/>
</dbReference>
<keyword evidence="3" id="KW-1185">Reference proteome</keyword>
<feature type="transmembrane region" description="Helical" evidence="1">
    <location>
        <begin position="162"/>
        <end position="182"/>
    </location>
</feature>
<organism evidence="2 3">
    <name type="scientific">Roseicyclus mahoneyensis</name>
    <dbReference type="NCBI Taxonomy" id="164332"/>
    <lineage>
        <taxon>Bacteria</taxon>
        <taxon>Pseudomonadati</taxon>
        <taxon>Pseudomonadota</taxon>
        <taxon>Alphaproteobacteria</taxon>
        <taxon>Rhodobacterales</taxon>
        <taxon>Roseobacteraceae</taxon>
        <taxon>Roseicyclus</taxon>
    </lineage>
</organism>
<evidence type="ECO:0000313" key="3">
    <source>
        <dbReference type="Proteomes" id="UP000245708"/>
    </source>
</evidence>
<name>A0A316GZQ2_9RHOB</name>
<feature type="transmembrane region" description="Helical" evidence="1">
    <location>
        <begin position="38"/>
        <end position="58"/>
    </location>
</feature>
<feature type="transmembrane region" description="Helical" evidence="1">
    <location>
        <begin position="194"/>
        <end position="214"/>
    </location>
</feature>
<feature type="transmembrane region" description="Helical" evidence="1">
    <location>
        <begin position="88"/>
        <end position="107"/>
    </location>
</feature>
<evidence type="ECO:0000256" key="1">
    <source>
        <dbReference type="SAM" id="Phobius"/>
    </source>
</evidence>
<sequence>MKASLVTSALVAVVVGFGGSVAVVIAAADSLGATEAQKASWITVLCLSMAVGSAWLSWRSKMPVVLAWSTPGAALIAASSGIDMEQAVGAFLVAAALIVLTGVIQPLGRLAARIPAPLATALLAGVLFSFVAGAAVDSVALPALGLPMVAAFLLVRLWSATWAVIAAIAAGASIVLVAGMHGTLPPVALSPPVLIVPVLDLGTALGLALPLYIVTMASQNLPGIAVLRADGYAPPVPAILTVTGALSVLTAPFGGHTTSLAAITAAICTGADAHPDPAQRWKGGIVYAAGYAGLTLIGASVVVIAASLPPELVTILAGLALLGPFMGALRAAFGGSADAFPPALTFAVTASGVSIWSVGAPFWGLAVGLLAMGLARMRKP</sequence>
<dbReference type="Pfam" id="PF03594">
    <property type="entry name" value="BenE"/>
    <property type="match status" value="1"/>
</dbReference>
<dbReference type="RefSeq" id="WP_109667981.1">
    <property type="nucleotide sequence ID" value="NZ_QGGW01000004.1"/>
</dbReference>
<feature type="transmembrane region" description="Helical" evidence="1">
    <location>
        <begin position="312"/>
        <end position="333"/>
    </location>
</feature>
<feature type="transmembrane region" description="Helical" evidence="1">
    <location>
        <begin position="285"/>
        <end position="305"/>
    </location>
</feature>
<keyword evidence="1" id="KW-0472">Membrane</keyword>
<keyword evidence="1" id="KW-1133">Transmembrane helix</keyword>
<comment type="caution">
    <text evidence="2">The sequence shown here is derived from an EMBL/GenBank/DDBJ whole genome shotgun (WGS) entry which is preliminary data.</text>
</comment>
<dbReference type="GO" id="GO:0042925">
    <property type="term" value="F:benzoate transmembrane transporter activity"/>
    <property type="evidence" value="ECO:0007669"/>
    <property type="project" value="InterPro"/>
</dbReference>
<reference evidence="2 3" key="1">
    <citation type="submission" date="2018-05" db="EMBL/GenBank/DDBJ databases">
        <title>Genomic Encyclopedia of Type Strains, Phase IV (KMG-IV): sequencing the most valuable type-strain genomes for metagenomic binning, comparative biology and taxonomic classification.</title>
        <authorList>
            <person name="Goeker M."/>
        </authorList>
    </citation>
    <scope>NUCLEOTIDE SEQUENCE [LARGE SCALE GENOMIC DNA]</scope>
    <source>
        <strain evidence="2 3">DSM 16097</strain>
    </source>
</reference>
<dbReference type="EMBL" id="QGGW01000004">
    <property type="protein sequence ID" value="PWK60629.1"/>
    <property type="molecule type" value="Genomic_DNA"/>
</dbReference>
<feature type="transmembrane region" description="Helical" evidence="1">
    <location>
        <begin position="114"/>
        <end position="133"/>
    </location>
</feature>
<feature type="transmembrane region" description="Helical" evidence="1">
    <location>
        <begin position="235"/>
        <end position="254"/>
    </location>
</feature>
<feature type="transmembrane region" description="Helical" evidence="1">
    <location>
        <begin position="353"/>
        <end position="375"/>
    </location>
</feature>
<dbReference type="GO" id="GO:0005886">
    <property type="term" value="C:plasma membrane"/>
    <property type="evidence" value="ECO:0007669"/>
    <property type="project" value="TreeGrafter"/>
</dbReference>
<accession>A0A316GZQ2</accession>
<keyword evidence="1" id="KW-0812">Transmembrane</keyword>
<gene>
    <name evidence="2" type="ORF">C7455_104266</name>
</gene>
<evidence type="ECO:0000313" key="2">
    <source>
        <dbReference type="EMBL" id="PWK60629.1"/>
    </source>
</evidence>
<dbReference type="Proteomes" id="UP000245708">
    <property type="component" value="Unassembled WGS sequence"/>
</dbReference>
<dbReference type="InterPro" id="IPR004711">
    <property type="entry name" value="Benzoate_Transporter"/>
</dbReference>
<dbReference type="PANTHER" id="PTHR30199:SF0">
    <property type="entry name" value="INNER MEMBRANE PROTEIN YDCO"/>
    <property type="match status" value="1"/>
</dbReference>
<dbReference type="AlphaFoldDB" id="A0A316GZQ2"/>
<dbReference type="NCBIfam" id="TIGR00843">
    <property type="entry name" value="benE"/>
    <property type="match status" value="1"/>
</dbReference>
<dbReference type="OrthoDB" id="9792424at2"/>
<protein>
    <submittedName>
        <fullName evidence="2">Benzoate membrane transport protein</fullName>
    </submittedName>
</protein>
<feature type="transmembrane region" description="Helical" evidence="1">
    <location>
        <begin position="139"/>
        <end position="155"/>
    </location>
</feature>
<proteinExistence type="predicted"/>
<feature type="transmembrane region" description="Helical" evidence="1">
    <location>
        <begin position="65"/>
        <end position="82"/>
    </location>
</feature>